<dbReference type="HOGENOM" id="CLU_713598_0_0_12"/>
<dbReference type="eggNOG" id="COG3287">
    <property type="taxonomic scope" value="Bacteria"/>
</dbReference>
<dbReference type="Pfam" id="PF08495">
    <property type="entry name" value="FIST"/>
    <property type="match status" value="1"/>
</dbReference>
<dbReference type="InterPro" id="IPR013702">
    <property type="entry name" value="FIST_domain_N"/>
</dbReference>
<gene>
    <name evidence="2" type="ordered locus">TREPR_0696</name>
</gene>
<accession>F5YJZ4</accession>
<dbReference type="Pfam" id="PF10442">
    <property type="entry name" value="FIST_C"/>
    <property type="match status" value="1"/>
</dbReference>
<dbReference type="InterPro" id="IPR019494">
    <property type="entry name" value="FIST_C"/>
</dbReference>
<dbReference type="OrthoDB" id="357405at2"/>
<name>F5YJZ4_TREPZ</name>
<organism evidence="2 3">
    <name type="scientific">Treponema primitia (strain ATCC BAA-887 / DSM 12427 / ZAS-2)</name>
    <dbReference type="NCBI Taxonomy" id="545694"/>
    <lineage>
        <taxon>Bacteria</taxon>
        <taxon>Pseudomonadati</taxon>
        <taxon>Spirochaetota</taxon>
        <taxon>Spirochaetia</taxon>
        <taxon>Spirochaetales</taxon>
        <taxon>Treponemataceae</taxon>
        <taxon>Treponema</taxon>
    </lineage>
</organism>
<dbReference type="KEGG" id="tpi:TREPR_0696"/>
<evidence type="ECO:0000313" key="3">
    <source>
        <dbReference type="Proteomes" id="UP000009223"/>
    </source>
</evidence>
<evidence type="ECO:0000313" key="2">
    <source>
        <dbReference type="EMBL" id="AEF86063.1"/>
    </source>
</evidence>
<reference evidence="2 3" key="2">
    <citation type="journal article" date="2011" name="ISME J.">
        <title>RNA-seq reveals cooperative metabolic interactions between two termite-gut spirochete species in co-culture.</title>
        <authorList>
            <person name="Rosenthal A.Z."/>
            <person name="Matson E.G."/>
            <person name="Eldar A."/>
            <person name="Leadbetter J.R."/>
        </authorList>
    </citation>
    <scope>NUCLEOTIDE SEQUENCE [LARGE SCALE GENOMIC DNA]</scope>
    <source>
        <strain evidence="3">ATCC BAA-887 / DSM 12427 / ZAS-2</strain>
    </source>
</reference>
<evidence type="ECO:0000259" key="1">
    <source>
        <dbReference type="SMART" id="SM01204"/>
    </source>
</evidence>
<dbReference type="AlphaFoldDB" id="F5YJZ4"/>
<dbReference type="STRING" id="545694.TREPR_0696"/>
<feature type="domain" description="FIST C-domain" evidence="1">
    <location>
        <begin position="227"/>
        <end position="366"/>
    </location>
</feature>
<dbReference type="SMART" id="SM01204">
    <property type="entry name" value="FIST_C"/>
    <property type="match status" value="1"/>
</dbReference>
<dbReference type="Proteomes" id="UP000009223">
    <property type="component" value="Chromosome"/>
</dbReference>
<reference evidence="3" key="1">
    <citation type="submission" date="2009-12" db="EMBL/GenBank/DDBJ databases">
        <title>Complete sequence of Treponema primitia strain ZAS-2.</title>
        <authorList>
            <person name="Tetu S.G."/>
            <person name="Matson E."/>
            <person name="Ren Q."/>
            <person name="Seshadri R."/>
            <person name="Elbourne L."/>
            <person name="Hassan K.A."/>
            <person name="Durkin A."/>
            <person name="Radune D."/>
            <person name="Mohamoud Y."/>
            <person name="Shay R."/>
            <person name="Jin S."/>
            <person name="Zhang X."/>
            <person name="Lucey K."/>
            <person name="Ballor N.R."/>
            <person name="Ottesen E."/>
            <person name="Rosenthal R."/>
            <person name="Allen A."/>
            <person name="Leadbetter J.R."/>
            <person name="Paulsen I.T."/>
        </authorList>
    </citation>
    <scope>NUCLEOTIDE SEQUENCE [LARGE SCALE GENOMIC DNA]</scope>
    <source>
        <strain evidence="3">ATCC BAA-887 / DSM 12427 / ZAS-2</strain>
    </source>
</reference>
<proteinExistence type="predicted"/>
<protein>
    <recommendedName>
        <fullName evidence="1">FIST C-domain domain-containing protein</fullName>
    </recommendedName>
</protein>
<dbReference type="EMBL" id="CP001843">
    <property type="protein sequence ID" value="AEF86063.1"/>
    <property type="molecule type" value="Genomic_DNA"/>
</dbReference>
<keyword evidence="3" id="KW-1185">Reference proteome</keyword>
<sequence length="387" mass="41317">MIKTLTAYTNEIDDVEKALGEIFDQLDLGKNLLKNSIGIISCFADFLNSGVVKALVGKLPFDLVGATTLGGSTGGNLGETILILTVLTGDEVEFVTGITDPILEEDEGLFRRAYEKAAGSRKDKPALMLSFAPLLRNVSCDYMVNTFTAISGNVPNFGTQAVDHNSDYHASQTILNGDAFPERYVFVLVYGPLNPSFIIGGISEERVFPEKGLITASQGNQLQTVNGLSVIDYLVSLGLSKDENGSIVGINSFPFVLDYKDGAQPVIRVMFAITPDGYAVCGGNMPVGAILGVGTISAEEVIATTERALKGALQGGKKNGMLIFSCIGRFFAQGFNPTAEMEKVQEVINNGVPFHLGYSGGEICPVYGKDGSIINRNHNDTIVICVF</sequence>
<dbReference type="RefSeq" id="WP_015709336.1">
    <property type="nucleotide sequence ID" value="NC_015578.1"/>
</dbReference>